<dbReference type="InterPro" id="IPR005482">
    <property type="entry name" value="Biotin_COase_C"/>
</dbReference>
<keyword evidence="3 6" id="KW-0547">Nucleotide-binding</keyword>
<feature type="domain" description="Biotin carboxylation" evidence="9">
    <location>
        <begin position="6"/>
        <end position="449"/>
    </location>
</feature>
<dbReference type="Pfam" id="PF00364">
    <property type="entry name" value="Biotin_lipoyl"/>
    <property type="match status" value="1"/>
</dbReference>
<keyword evidence="2" id="KW-0436">Ligase</keyword>
<evidence type="ECO:0000256" key="5">
    <source>
        <dbReference type="ARBA" id="ARBA00023267"/>
    </source>
</evidence>
<dbReference type="GO" id="GO:0046872">
    <property type="term" value="F:metal ion binding"/>
    <property type="evidence" value="ECO:0007669"/>
    <property type="project" value="InterPro"/>
</dbReference>
<dbReference type="Pfam" id="PF00289">
    <property type="entry name" value="Biotin_carb_N"/>
    <property type="match status" value="1"/>
</dbReference>
<dbReference type="AlphaFoldDB" id="A0A261S0K9"/>
<evidence type="ECO:0000256" key="2">
    <source>
        <dbReference type="ARBA" id="ARBA00022598"/>
    </source>
</evidence>
<evidence type="ECO:0000259" key="7">
    <source>
        <dbReference type="PROSITE" id="PS50968"/>
    </source>
</evidence>
<name>A0A261S0K9_9BORD</name>
<keyword evidence="11" id="KW-1185">Reference proteome</keyword>
<proteinExistence type="predicted"/>
<evidence type="ECO:0000256" key="6">
    <source>
        <dbReference type="PROSITE-ProRule" id="PRU00409"/>
    </source>
</evidence>
<evidence type="ECO:0000256" key="4">
    <source>
        <dbReference type="ARBA" id="ARBA00022840"/>
    </source>
</evidence>
<dbReference type="Pfam" id="PF02786">
    <property type="entry name" value="CPSase_L_D2"/>
    <property type="match status" value="1"/>
</dbReference>
<dbReference type="PROSITE" id="PS50975">
    <property type="entry name" value="ATP_GRASP"/>
    <property type="match status" value="1"/>
</dbReference>
<dbReference type="Gene3D" id="2.40.50.100">
    <property type="match status" value="1"/>
</dbReference>
<dbReference type="InterPro" id="IPR011054">
    <property type="entry name" value="Rudment_hybrid_motif"/>
</dbReference>
<dbReference type="OrthoDB" id="9803706at2"/>
<dbReference type="InterPro" id="IPR011053">
    <property type="entry name" value="Single_hybrid_motif"/>
</dbReference>
<dbReference type="InterPro" id="IPR011761">
    <property type="entry name" value="ATP-grasp"/>
</dbReference>
<dbReference type="InterPro" id="IPR005481">
    <property type="entry name" value="BC-like_N"/>
</dbReference>
<evidence type="ECO:0000259" key="9">
    <source>
        <dbReference type="PROSITE" id="PS50979"/>
    </source>
</evidence>
<evidence type="ECO:0000313" key="11">
    <source>
        <dbReference type="Proteomes" id="UP000216020"/>
    </source>
</evidence>
<dbReference type="CDD" id="cd06850">
    <property type="entry name" value="biotinyl_domain"/>
    <property type="match status" value="1"/>
</dbReference>
<dbReference type="GO" id="GO:0016874">
    <property type="term" value="F:ligase activity"/>
    <property type="evidence" value="ECO:0007669"/>
    <property type="project" value="UniProtKB-KW"/>
</dbReference>
<comment type="caution">
    <text evidence="10">The sequence shown here is derived from an EMBL/GenBank/DDBJ whole genome shotgun (WGS) entry which is preliminary data.</text>
</comment>
<dbReference type="InterPro" id="IPR011764">
    <property type="entry name" value="Biotin_carboxylation_dom"/>
</dbReference>
<dbReference type="PANTHER" id="PTHR18866">
    <property type="entry name" value="CARBOXYLASE:PYRUVATE/ACETYL-COA/PROPIONYL-COA CARBOXYLASE"/>
    <property type="match status" value="1"/>
</dbReference>
<dbReference type="SUPFAM" id="SSF56059">
    <property type="entry name" value="Glutathione synthetase ATP-binding domain-like"/>
    <property type="match status" value="1"/>
</dbReference>
<feature type="domain" description="Lipoyl-binding" evidence="7">
    <location>
        <begin position="574"/>
        <end position="653"/>
    </location>
</feature>
<dbReference type="EMBL" id="NEVM01000005">
    <property type="protein sequence ID" value="OZI30705.1"/>
    <property type="molecule type" value="Genomic_DNA"/>
</dbReference>
<dbReference type="PROSITE" id="PS50979">
    <property type="entry name" value="BC"/>
    <property type="match status" value="1"/>
</dbReference>
<dbReference type="SUPFAM" id="SSF52440">
    <property type="entry name" value="PreATP-grasp domain"/>
    <property type="match status" value="1"/>
</dbReference>
<reference evidence="11" key="1">
    <citation type="submission" date="2017-05" db="EMBL/GenBank/DDBJ databases">
        <title>Complete and WGS of Bordetella genogroups.</title>
        <authorList>
            <person name="Spilker T."/>
            <person name="Lipuma J."/>
        </authorList>
    </citation>
    <scope>NUCLEOTIDE SEQUENCE [LARGE SCALE GENOMIC DNA]</scope>
    <source>
        <strain evidence="11">AU16122</strain>
    </source>
</reference>
<dbReference type="SUPFAM" id="SSF51246">
    <property type="entry name" value="Rudiment single hybrid motif"/>
    <property type="match status" value="1"/>
</dbReference>
<evidence type="ECO:0000256" key="1">
    <source>
        <dbReference type="ARBA" id="ARBA00001953"/>
    </source>
</evidence>
<dbReference type="PANTHER" id="PTHR18866:SF33">
    <property type="entry name" value="METHYLCROTONOYL-COA CARBOXYLASE SUBUNIT ALPHA, MITOCHONDRIAL-RELATED"/>
    <property type="match status" value="1"/>
</dbReference>
<dbReference type="InterPro" id="IPR016185">
    <property type="entry name" value="PreATP-grasp_dom_sf"/>
</dbReference>
<dbReference type="Pfam" id="PF02785">
    <property type="entry name" value="Biotin_carb_C"/>
    <property type="match status" value="1"/>
</dbReference>
<dbReference type="SUPFAM" id="SSF51230">
    <property type="entry name" value="Single hybrid motif"/>
    <property type="match status" value="1"/>
</dbReference>
<dbReference type="GO" id="GO:0005524">
    <property type="term" value="F:ATP binding"/>
    <property type="evidence" value="ECO:0007669"/>
    <property type="project" value="UniProtKB-UniRule"/>
</dbReference>
<dbReference type="Gene3D" id="3.30.470.20">
    <property type="entry name" value="ATP-grasp fold, B domain"/>
    <property type="match status" value="1"/>
</dbReference>
<dbReference type="PROSITE" id="PS00867">
    <property type="entry name" value="CPSASE_2"/>
    <property type="match status" value="1"/>
</dbReference>
<dbReference type="FunFam" id="3.30.1490.20:FF:000003">
    <property type="entry name" value="acetyl-CoA carboxylase isoform X1"/>
    <property type="match status" value="1"/>
</dbReference>
<sequence length="658" mass="70369">MNDHSPIQKVLVANRGEIALRIMRTARRMGIATVAVYSRADMRAAHVQAADQSVCIGESAPAASYLNIDAIIDAARRSGADAIHPGYGFLAENAAFAAACADAGLIFIGPSPKAIRDMGDKANAKRLMRAADVPCVPGYEGAEQSAETLRAEADRIGYPVMIKATAGGGGRGMRVVFERHLFAEALRAAQSEALSAFGSAAVIIERAVQQPRHIEIQVVADRYGHAIHLGERDCSIQRRHQKVIEEAPGPGIDARTRAAMGRAAVAAVKAIAYEGVGTLEFLLDGNGEFYFMEMNTRLQVEHPVTEAITGLDLVALQFEIAMGQPLALRQEDIRLEGHAIEVRLCAEDGAADFMPQSGVVALWRAPREVRVESGIRSGDEISPYYDSMFAKLVVHAADRDTAIRRMRAALRETVVLGVRTNLEFLGRCLAHPAFAAGASDTGFIARHYAALTAPDPARLWQDTALAAALLSHPGGMRDIPSRRLPALLALREGEEGDAVAVRVLRENCVYRVSGDDAALEIALLDETVGDDAAGQVSYLLDGVAGRAVYVRAGDVLHLHRDGVARRFQDVSLSARTDGADDDANGELRAATSSRVIEVRAAEGDRVARGDVVAITEAMKMQTQHVAPFDGVVQRVLVQAGDQANARALLAVLEPLATA</sequence>
<dbReference type="PROSITE" id="PS00866">
    <property type="entry name" value="CPSASE_1"/>
    <property type="match status" value="1"/>
</dbReference>
<keyword evidence="5" id="KW-0092">Biotin</keyword>
<gene>
    <name evidence="10" type="ORF">CAL29_22185</name>
</gene>
<accession>A0A261S0K9</accession>
<dbReference type="InterPro" id="IPR050856">
    <property type="entry name" value="Biotin_carboxylase_complex"/>
</dbReference>
<dbReference type="SMART" id="SM00878">
    <property type="entry name" value="Biotin_carb_C"/>
    <property type="match status" value="1"/>
</dbReference>
<evidence type="ECO:0000256" key="3">
    <source>
        <dbReference type="ARBA" id="ARBA00022741"/>
    </source>
</evidence>
<organism evidence="10 11">
    <name type="scientific">Bordetella genomosp. 10</name>
    <dbReference type="NCBI Taxonomy" id="1416804"/>
    <lineage>
        <taxon>Bacteria</taxon>
        <taxon>Pseudomonadati</taxon>
        <taxon>Pseudomonadota</taxon>
        <taxon>Betaproteobacteria</taxon>
        <taxon>Burkholderiales</taxon>
        <taxon>Alcaligenaceae</taxon>
        <taxon>Bordetella</taxon>
    </lineage>
</organism>
<comment type="cofactor">
    <cofactor evidence="1">
        <name>biotin</name>
        <dbReference type="ChEBI" id="CHEBI:57586"/>
    </cofactor>
</comment>
<dbReference type="FunFam" id="3.40.50.20:FF:000010">
    <property type="entry name" value="Propionyl-CoA carboxylase subunit alpha"/>
    <property type="match status" value="1"/>
</dbReference>
<dbReference type="Proteomes" id="UP000216020">
    <property type="component" value="Unassembled WGS sequence"/>
</dbReference>
<dbReference type="InterPro" id="IPR000089">
    <property type="entry name" value="Biotin_lipoyl"/>
</dbReference>
<dbReference type="NCBIfam" id="NF006367">
    <property type="entry name" value="PRK08591.1"/>
    <property type="match status" value="1"/>
</dbReference>
<dbReference type="PROSITE" id="PS50968">
    <property type="entry name" value="BIOTINYL_LIPOYL"/>
    <property type="match status" value="1"/>
</dbReference>
<dbReference type="FunFam" id="3.30.470.20:FF:000028">
    <property type="entry name" value="Methylcrotonoyl-CoA carboxylase subunit alpha, mitochondrial"/>
    <property type="match status" value="1"/>
</dbReference>
<evidence type="ECO:0000313" key="10">
    <source>
        <dbReference type="EMBL" id="OZI30705.1"/>
    </source>
</evidence>
<feature type="domain" description="ATP-grasp" evidence="8">
    <location>
        <begin position="125"/>
        <end position="322"/>
    </location>
</feature>
<evidence type="ECO:0000259" key="8">
    <source>
        <dbReference type="PROSITE" id="PS50975"/>
    </source>
</evidence>
<dbReference type="InterPro" id="IPR005479">
    <property type="entry name" value="CPAse_ATP-bd"/>
</dbReference>
<keyword evidence="4 6" id="KW-0067">ATP-binding</keyword>
<dbReference type="RefSeq" id="WP_094855129.1">
    <property type="nucleotide sequence ID" value="NZ_NEVM01000005.1"/>
</dbReference>
<protein>
    <submittedName>
        <fullName evidence="10">3-methylcrotonyl-CoA carboxylase</fullName>
    </submittedName>
</protein>